<comment type="function">
    <text evidence="7">Part of the tripartite ATP-independent periplasmic (TRAP) transport system.</text>
</comment>
<sequence length="90" mass="9786">FTPIFLPICMNLGMDPVQFGIILVFNLSLGTITPPVGPILFTGCKVSGISIDDVIKTLLPFFLVIFVVLMLVTFIPAISMTIPEMMGLIK</sequence>
<protein>
    <submittedName>
        <fullName evidence="10">Putative permease large protein, C4-dicarboxylate transport system</fullName>
    </submittedName>
</protein>
<dbReference type="AlphaFoldDB" id="F9S6N0"/>
<evidence type="ECO:0000256" key="1">
    <source>
        <dbReference type="ARBA" id="ARBA00004429"/>
    </source>
</evidence>
<dbReference type="OrthoDB" id="8627919at2"/>
<dbReference type="EMBL" id="AFWF01000273">
    <property type="protein sequence ID" value="EGU32580.1"/>
    <property type="molecule type" value="Genomic_DNA"/>
</dbReference>
<keyword evidence="5 8" id="KW-1133">Transmembrane helix</keyword>
<keyword evidence="7" id="KW-0813">Transport</keyword>
<evidence type="ECO:0000256" key="5">
    <source>
        <dbReference type="ARBA" id="ARBA00022989"/>
    </source>
</evidence>
<dbReference type="Proteomes" id="UP000004605">
    <property type="component" value="Unassembled WGS sequence"/>
</dbReference>
<dbReference type="PANTHER" id="PTHR33362:SF2">
    <property type="entry name" value="TRAP TRANSPORTER LARGE PERMEASE PROTEIN"/>
    <property type="match status" value="1"/>
</dbReference>
<evidence type="ECO:0000256" key="4">
    <source>
        <dbReference type="ARBA" id="ARBA00022692"/>
    </source>
</evidence>
<keyword evidence="2" id="KW-1003">Cell membrane</keyword>
<gene>
    <name evidence="10" type="ORF">VII00023_12191</name>
</gene>
<organism evidence="10 11">
    <name type="scientific">Vibrio ichthyoenteri ATCC 700023</name>
    <dbReference type="NCBI Taxonomy" id="870968"/>
    <lineage>
        <taxon>Bacteria</taxon>
        <taxon>Pseudomonadati</taxon>
        <taxon>Pseudomonadota</taxon>
        <taxon>Gammaproteobacteria</taxon>
        <taxon>Vibrionales</taxon>
        <taxon>Vibrionaceae</taxon>
        <taxon>Vibrio</taxon>
    </lineage>
</organism>
<keyword evidence="4 8" id="KW-0812">Transmembrane</keyword>
<feature type="non-terminal residue" evidence="10">
    <location>
        <position position="1"/>
    </location>
</feature>
<dbReference type="RefSeq" id="WP_006714142.1">
    <property type="nucleotide sequence ID" value="NZ_AFWF01000273.1"/>
</dbReference>
<dbReference type="PANTHER" id="PTHR33362">
    <property type="entry name" value="SIALIC ACID TRAP TRANSPORTER PERMEASE PROTEIN SIAT-RELATED"/>
    <property type="match status" value="1"/>
</dbReference>
<evidence type="ECO:0000256" key="8">
    <source>
        <dbReference type="SAM" id="Phobius"/>
    </source>
</evidence>
<evidence type="ECO:0000256" key="2">
    <source>
        <dbReference type="ARBA" id="ARBA00022475"/>
    </source>
</evidence>
<keyword evidence="11" id="KW-1185">Reference proteome</keyword>
<feature type="domain" description="TRAP C4-dicarboxylate transport system permease DctM subunit" evidence="9">
    <location>
        <begin position="1"/>
        <end position="78"/>
    </location>
</feature>
<dbReference type="GO" id="GO:0005886">
    <property type="term" value="C:plasma membrane"/>
    <property type="evidence" value="ECO:0007669"/>
    <property type="project" value="UniProtKB-SubCell"/>
</dbReference>
<evidence type="ECO:0000259" key="9">
    <source>
        <dbReference type="Pfam" id="PF06808"/>
    </source>
</evidence>
<feature type="transmembrane region" description="Helical" evidence="8">
    <location>
        <begin position="21"/>
        <end position="41"/>
    </location>
</feature>
<evidence type="ECO:0000313" key="11">
    <source>
        <dbReference type="Proteomes" id="UP000004605"/>
    </source>
</evidence>
<dbReference type="InterPro" id="IPR004681">
    <property type="entry name" value="TRAP_DctM"/>
</dbReference>
<keyword evidence="3 7" id="KW-0997">Cell inner membrane</keyword>
<dbReference type="Pfam" id="PF06808">
    <property type="entry name" value="DctM"/>
    <property type="match status" value="1"/>
</dbReference>
<comment type="caution">
    <text evidence="10">The sequence shown here is derived from an EMBL/GenBank/DDBJ whole genome shotgun (WGS) entry which is preliminary data.</text>
</comment>
<name>F9S6N0_9VIBR</name>
<evidence type="ECO:0000313" key="10">
    <source>
        <dbReference type="EMBL" id="EGU32580.1"/>
    </source>
</evidence>
<evidence type="ECO:0000256" key="3">
    <source>
        <dbReference type="ARBA" id="ARBA00022519"/>
    </source>
</evidence>
<accession>F9S6N0</accession>
<comment type="subcellular location">
    <subcellularLocation>
        <location evidence="1 7">Cell inner membrane</location>
        <topology evidence="1 7">Multi-pass membrane protein</topology>
    </subcellularLocation>
</comment>
<reference evidence="10 11" key="1">
    <citation type="journal article" date="2012" name="Int. J. Syst. Evol. Microbiol.">
        <title>Vibrio caribbeanicus sp. nov., isolated from the marine sponge Scleritoderma cyanea.</title>
        <authorList>
            <person name="Hoffmann M."/>
            <person name="Monday S.R."/>
            <person name="Allard M.W."/>
            <person name="Strain E.A."/>
            <person name="Whittaker P."/>
            <person name="Naum M."/>
            <person name="McCarthy P.J."/>
            <person name="Lopez J.V."/>
            <person name="Fischer M."/>
            <person name="Brown E.W."/>
        </authorList>
    </citation>
    <scope>NUCLEOTIDE SEQUENCE [LARGE SCALE GENOMIC DNA]</scope>
    <source>
        <strain evidence="10 11">ATCC 700023</strain>
    </source>
</reference>
<dbReference type="InterPro" id="IPR010656">
    <property type="entry name" value="DctM"/>
</dbReference>
<keyword evidence="6 8" id="KW-0472">Membrane</keyword>
<evidence type="ECO:0000256" key="7">
    <source>
        <dbReference type="RuleBase" id="RU369079"/>
    </source>
</evidence>
<evidence type="ECO:0000256" key="6">
    <source>
        <dbReference type="ARBA" id="ARBA00023136"/>
    </source>
</evidence>
<feature type="transmembrane region" description="Helical" evidence="8">
    <location>
        <begin position="61"/>
        <end position="82"/>
    </location>
</feature>
<dbReference type="GO" id="GO:0022857">
    <property type="term" value="F:transmembrane transporter activity"/>
    <property type="evidence" value="ECO:0007669"/>
    <property type="project" value="UniProtKB-UniRule"/>
</dbReference>
<proteinExistence type="predicted"/>